<proteinExistence type="predicted"/>
<keyword evidence="2" id="KW-1185">Reference proteome</keyword>
<sequence>MKKYVSCFLFFLVLTAGCLVSLFVLTIDPPRQQAAEVQMTESVEQPALAEGSGEEEMAHLVLNQEAVEPEPVKDSFCLVAEEGYLIVYDDSLATVNLFTHMPLSDFPPVEQERLMEGIWFPTMAEIFSYLESYTS</sequence>
<gene>
    <name evidence="1" type="ORF">H8708_03925</name>
</gene>
<dbReference type="RefSeq" id="WP_022273982.1">
    <property type="nucleotide sequence ID" value="NZ_JACRTJ010000009.1"/>
</dbReference>
<name>A0ABR7NQJ6_9FIRM</name>
<comment type="caution">
    <text evidence="1">The sequence shown here is derived from an EMBL/GenBank/DDBJ whole genome shotgun (WGS) entry which is preliminary data.</text>
</comment>
<evidence type="ECO:0000313" key="2">
    <source>
        <dbReference type="Proteomes" id="UP000647491"/>
    </source>
</evidence>
<organism evidence="1 2">
    <name type="scientific">Enterocloster hominis</name>
    <name type="common">ex Liu et al. 2021</name>
    <dbReference type="NCBI Taxonomy" id="2763663"/>
    <lineage>
        <taxon>Bacteria</taxon>
        <taxon>Bacillati</taxon>
        <taxon>Bacillota</taxon>
        <taxon>Clostridia</taxon>
        <taxon>Lachnospirales</taxon>
        <taxon>Lachnospiraceae</taxon>
        <taxon>Enterocloster</taxon>
    </lineage>
</organism>
<dbReference type="Proteomes" id="UP000647491">
    <property type="component" value="Unassembled WGS sequence"/>
</dbReference>
<dbReference type="PROSITE" id="PS51257">
    <property type="entry name" value="PROKAR_LIPOPROTEIN"/>
    <property type="match status" value="1"/>
</dbReference>
<evidence type="ECO:0000313" key="1">
    <source>
        <dbReference type="EMBL" id="MBC8598385.1"/>
    </source>
</evidence>
<reference evidence="1 2" key="1">
    <citation type="submission" date="2020-08" db="EMBL/GenBank/DDBJ databases">
        <title>Genome public.</title>
        <authorList>
            <person name="Liu C."/>
            <person name="Sun Q."/>
        </authorList>
    </citation>
    <scope>NUCLEOTIDE SEQUENCE [LARGE SCALE GENOMIC DNA]</scope>
    <source>
        <strain evidence="1 2">BX10</strain>
    </source>
</reference>
<accession>A0ABR7NQJ6</accession>
<protein>
    <recommendedName>
        <fullName evidence="3">Bypass of forespore C C-terminal domain-containing protein</fullName>
    </recommendedName>
</protein>
<evidence type="ECO:0008006" key="3">
    <source>
        <dbReference type="Google" id="ProtNLM"/>
    </source>
</evidence>
<dbReference type="EMBL" id="JACRTJ010000009">
    <property type="protein sequence ID" value="MBC8598385.1"/>
    <property type="molecule type" value="Genomic_DNA"/>
</dbReference>